<protein>
    <recommendedName>
        <fullName evidence="2">DUF8040 domain-containing protein</fullName>
    </recommendedName>
</protein>
<evidence type="ECO:0000256" key="1">
    <source>
        <dbReference type="SAM" id="SignalP"/>
    </source>
</evidence>
<feature type="domain" description="DUF8040" evidence="2">
    <location>
        <begin position="1"/>
        <end position="72"/>
    </location>
</feature>
<dbReference type="PANTHER" id="PTHR22930">
    <property type="match status" value="1"/>
</dbReference>
<keyword evidence="4" id="KW-1185">Reference proteome</keyword>
<evidence type="ECO:0000259" key="2">
    <source>
        <dbReference type="Pfam" id="PF26138"/>
    </source>
</evidence>
<dbReference type="InterPro" id="IPR045249">
    <property type="entry name" value="HARBI1-like"/>
</dbReference>
<accession>A0A2I0WTB8</accession>
<feature type="chain" id="PRO_5014170988" description="DUF8040 domain-containing protein" evidence="1">
    <location>
        <begin position="21"/>
        <end position="103"/>
    </location>
</feature>
<dbReference type="AlphaFoldDB" id="A0A2I0WTB8"/>
<reference evidence="3 4" key="2">
    <citation type="journal article" date="2017" name="Nature">
        <title>The Apostasia genome and the evolution of orchids.</title>
        <authorList>
            <person name="Zhang G.Q."/>
            <person name="Liu K.W."/>
            <person name="Li Z."/>
            <person name="Lohaus R."/>
            <person name="Hsiao Y.Y."/>
            <person name="Niu S.C."/>
            <person name="Wang J.Y."/>
            <person name="Lin Y.C."/>
            <person name="Xu Q."/>
            <person name="Chen L.J."/>
            <person name="Yoshida K."/>
            <person name="Fujiwara S."/>
            <person name="Wang Z.W."/>
            <person name="Zhang Y.Q."/>
            <person name="Mitsuda N."/>
            <person name="Wang M."/>
            <person name="Liu G.H."/>
            <person name="Pecoraro L."/>
            <person name="Huang H.X."/>
            <person name="Xiao X.J."/>
            <person name="Lin M."/>
            <person name="Wu X.Y."/>
            <person name="Wu W.L."/>
            <person name="Chen Y.Y."/>
            <person name="Chang S.B."/>
            <person name="Sakamoto S."/>
            <person name="Ohme-Takagi M."/>
            <person name="Yagi M."/>
            <person name="Zeng S.J."/>
            <person name="Shen C.Y."/>
            <person name="Yeh C.M."/>
            <person name="Luo Y.B."/>
            <person name="Tsai W.C."/>
            <person name="Van de Peer Y."/>
            <person name="Liu Z.J."/>
        </authorList>
    </citation>
    <scope>NUCLEOTIDE SEQUENCE [LARGE SCALE GENOMIC DNA]</scope>
    <source>
        <tissue evidence="3">The whole plant</tissue>
    </source>
</reference>
<dbReference type="Pfam" id="PF26138">
    <property type="entry name" value="DUF8040"/>
    <property type="match status" value="1"/>
</dbReference>
<evidence type="ECO:0000313" key="3">
    <source>
        <dbReference type="EMBL" id="PKU78905.1"/>
    </source>
</evidence>
<feature type="signal peptide" evidence="1">
    <location>
        <begin position="1"/>
        <end position="20"/>
    </location>
</feature>
<dbReference type="EMBL" id="KZ502442">
    <property type="protein sequence ID" value="PKU78905.1"/>
    <property type="molecule type" value="Genomic_DNA"/>
</dbReference>
<reference evidence="3 4" key="1">
    <citation type="journal article" date="2016" name="Sci. Rep.">
        <title>The Dendrobium catenatum Lindl. genome sequence provides insights into polysaccharide synthase, floral development and adaptive evolution.</title>
        <authorList>
            <person name="Zhang G.Q."/>
            <person name="Xu Q."/>
            <person name="Bian C."/>
            <person name="Tsai W.C."/>
            <person name="Yeh C.M."/>
            <person name="Liu K.W."/>
            <person name="Yoshida K."/>
            <person name="Zhang L.S."/>
            <person name="Chang S.B."/>
            <person name="Chen F."/>
            <person name="Shi Y."/>
            <person name="Su Y.Y."/>
            <person name="Zhang Y.Q."/>
            <person name="Chen L.J."/>
            <person name="Yin Y."/>
            <person name="Lin M."/>
            <person name="Huang H."/>
            <person name="Deng H."/>
            <person name="Wang Z.W."/>
            <person name="Zhu S.L."/>
            <person name="Zhao X."/>
            <person name="Deng C."/>
            <person name="Niu S.C."/>
            <person name="Huang J."/>
            <person name="Wang M."/>
            <person name="Liu G.H."/>
            <person name="Yang H.J."/>
            <person name="Xiao X.J."/>
            <person name="Hsiao Y.Y."/>
            <person name="Wu W.L."/>
            <person name="Chen Y.Y."/>
            <person name="Mitsuda N."/>
            <person name="Ohme-Takagi M."/>
            <person name="Luo Y.B."/>
            <person name="Van de Peer Y."/>
            <person name="Liu Z.J."/>
        </authorList>
    </citation>
    <scope>NUCLEOTIDE SEQUENCE [LARGE SCALE GENOMIC DNA]</scope>
    <source>
        <tissue evidence="3">The whole plant</tissue>
    </source>
</reference>
<proteinExistence type="predicted"/>
<dbReference type="Proteomes" id="UP000233837">
    <property type="component" value="Unassembled WGS sequence"/>
</dbReference>
<sequence length="103" mass="12158">MVRMRRAPFFKLCDLMHTLGLLLKTINVRIEEQVAMLLHTLGHSVRNRVKRFNFHRSGETVSKYFKAILHAVGELRNEFIKPPPPETPYMIKSSNRFMPFFKV</sequence>
<dbReference type="PANTHER" id="PTHR22930:SF259">
    <property type="entry name" value="OS08G0106900 PROTEIN"/>
    <property type="match status" value="1"/>
</dbReference>
<name>A0A2I0WTB8_9ASPA</name>
<organism evidence="3 4">
    <name type="scientific">Dendrobium catenatum</name>
    <dbReference type="NCBI Taxonomy" id="906689"/>
    <lineage>
        <taxon>Eukaryota</taxon>
        <taxon>Viridiplantae</taxon>
        <taxon>Streptophyta</taxon>
        <taxon>Embryophyta</taxon>
        <taxon>Tracheophyta</taxon>
        <taxon>Spermatophyta</taxon>
        <taxon>Magnoliopsida</taxon>
        <taxon>Liliopsida</taxon>
        <taxon>Asparagales</taxon>
        <taxon>Orchidaceae</taxon>
        <taxon>Epidendroideae</taxon>
        <taxon>Malaxideae</taxon>
        <taxon>Dendrobiinae</taxon>
        <taxon>Dendrobium</taxon>
    </lineage>
</organism>
<dbReference type="InterPro" id="IPR058353">
    <property type="entry name" value="DUF8040"/>
</dbReference>
<keyword evidence="1" id="KW-0732">Signal</keyword>
<gene>
    <name evidence="3" type="ORF">MA16_Dca000249</name>
</gene>
<evidence type="ECO:0000313" key="4">
    <source>
        <dbReference type="Proteomes" id="UP000233837"/>
    </source>
</evidence>